<proteinExistence type="predicted"/>
<evidence type="ECO:0000313" key="2">
    <source>
        <dbReference type="Proteomes" id="UP000438429"/>
    </source>
</evidence>
<dbReference type="Proteomes" id="UP000438429">
    <property type="component" value="Unassembled WGS sequence"/>
</dbReference>
<dbReference type="EMBL" id="VEVO01000006">
    <property type="protein sequence ID" value="KAF0040549.1"/>
    <property type="molecule type" value="Genomic_DNA"/>
</dbReference>
<reference evidence="1 2" key="1">
    <citation type="submission" date="2019-06" db="EMBL/GenBank/DDBJ databases">
        <title>Draft genomes of female and male turbot (Scophthalmus maximus).</title>
        <authorList>
            <person name="Xu H."/>
            <person name="Xu X.-W."/>
            <person name="Shao C."/>
            <person name="Chen S."/>
        </authorList>
    </citation>
    <scope>NUCLEOTIDE SEQUENCE [LARGE SCALE GENOMIC DNA]</scope>
    <source>
        <strain evidence="1">Ysfricsl-2016a</strain>
        <tissue evidence="1">Blood</tissue>
    </source>
</reference>
<name>A0A6A4T6Q0_SCOMX</name>
<evidence type="ECO:0000313" key="1">
    <source>
        <dbReference type="EMBL" id="KAF0040549.1"/>
    </source>
</evidence>
<protein>
    <submittedName>
        <fullName evidence="1">Uncharacterized protein</fullName>
    </submittedName>
</protein>
<dbReference type="AlphaFoldDB" id="A0A6A4T6Q0"/>
<sequence length="175" mass="19826">MPDMSGPPRLFQQGRKHISHDLNTSAKFCCGSNRACGSRWEWLRHLSMSDRSDKHVNANRAVLTHRALDLDYYNTSSFLSTLEFQANYLFPQRQSVTEVATKHVETVYGLSNRGLAGEPQKCTITHFYCTKKNHMCQPRTRSCLRSAAELTCVVLGSPLQSGQRRRVNSKVCGVF</sequence>
<organism evidence="1 2">
    <name type="scientific">Scophthalmus maximus</name>
    <name type="common">Turbot</name>
    <name type="synonym">Psetta maxima</name>
    <dbReference type="NCBI Taxonomy" id="52904"/>
    <lineage>
        <taxon>Eukaryota</taxon>
        <taxon>Metazoa</taxon>
        <taxon>Chordata</taxon>
        <taxon>Craniata</taxon>
        <taxon>Vertebrata</taxon>
        <taxon>Euteleostomi</taxon>
        <taxon>Actinopterygii</taxon>
        <taxon>Neopterygii</taxon>
        <taxon>Teleostei</taxon>
        <taxon>Neoteleostei</taxon>
        <taxon>Acanthomorphata</taxon>
        <taxon>Carangaria</taxon>
        <taxon>Pleuronectiformes</taxon>
        <taxon>Pleuronectoidei</taxon>
        <taxon>Scophthalmidae</taxon>
        <taxon>Scophthalmus</taxon>
    </lineage>
</organism>
<comment type="caution">
    <text evidence="1">The sequence shown here is derived from an EMBL/GenBank/DDBJ whole genome shotgun (WGS) entry which is preliminary data.</text>
</comment>
<accession>A0A6A4T6Q0</accession>
<gene>
    <name evidence="1" type="ORF">F2P81_006447</name>
</gene>